<dbReference type="GO" id="GO:0044611">
    <property type="term" value="C:nuclear pore inner ring"/>
    <property type="evidence" value="ECO:0007669"/>
    <property type="project" value="TreeGrafter"/>
</dbReference>
<sequence length="2008" mass="221940">MPGRFAQLLSILIDPLRWPENLLQKTLNDCKGYFLEFFAPPRSESERKVVESGRAVFDGEEQNVSEDVKQAILSLAKELDVSEYLCAALLGEVLDDPTRPAENLAVENALMRYHSERADCLRCLKAIFVGALNTDYDGSVGGILRDFTFSLLRERATFLADLLKSIDRGKILLAVQQAALRDVAAPAPSAFGTFQQSSTSTTAQQKLGTATLEQRIKFIAKDRRELGHILFYIASALLLAPADVFTIVKWLKTCSPQDELVVYAFSAFSAALNVNTTVPSEAMLSVIYGDPASMTAISSELKQTWTIPQLASAVSLQWAISLVHAPTHASPLRSVGVSKPDPERLILDAIHGNAIQYLTNIIITCRPSSFHDEDSIPLPDQPADSPGIIPPIEPDFHFYALRQLELFTVNLLNSVSTAFLRKLRHAEEDADKPNPRLQATRSTRLAAEPAEQRRDVAALLGLIAVIYGDSQANAGLIFWQDPDSKLASFLRWAAETAAPALVRANFDMLASLSKGQSCSMYGNEFLAVRSRGAGATPQSATIVCSWTSIFSTITYYQDELRQSRLNAGADRHVLEALSRADSIEFPYLMAVMRLVRIIVRDCPLARATLNSPQLGAANLICSLSFSLPSLDLQGALWAALSSFCAGSDVGAIETARMMWVRLENAGIIPYFNVNSTATQGSENLWQSMASGPQIREGLVMALEDTEATNGSYPATIAFTNLLSSMVHVPDHSLSLRPRVVYQTVPESVAPERLGRHKGIDAFIRFELDDVFYKIGQRRYCTNDERWKVIDACLTFVEKCLKSYDILGLLTPGVAQAQDATRSKLVLTALLIHPGFEILRRLSMDTILATNLFEIISEGSAYIDVADTPTPLAERSVKSALRILHRALDIQPMYLEVLWPILSGTDDPQLRNILRASGLNMAYSHSSLDHQLLRVPSTVERIAMAVGRVQDEETVLLAVKVLSLLSDSPVFNAADNSRAGAHGTRLATILNSSSFSLQILDVFSLALATESPEGEDDEQDLNVVLRHLTNTDSQQQTLLQPVIRSAILELLRANTSKDRPAPNVAHFLLGFNVDAAGSPDSLLAKSRKSVRTCLDVLLDLLFEGFPAAGTVHSVGQQFLVRQPRLAEQCYRLLYNLCLHDWTSDVVLRYLRTEYDFAARQLFHIPQRPIPTPRSSGTVRFNDRTEVASTCGNATAFLRARSWLLDILSLELHLLVECGQKQRAARLISVMFGGDLISIDPDFDFSSFDVDSVRLRQHSELVLELLRSLDIQWLDNLKDTEGPLKYYTALEVDGCLRIDDSDCEIYDADAIVLLVNTIRKRLELQGAMSTYDQRAAFDQDSIKLIKRVAIDNNHRGMQHSKERGLRSWRRMVEVSLGPSFELLRQDQREAAILDLLLTIPERVPGVDGALRTPILSELLLTLVTKLRDGRQTVSDFSASLDLFTVGESGFPNDQVTQILRNLIEALLVTGSTDAMRGNLYSAITNCIHLTTSGEQSQVLQVSLDGRQDRLIALVARDALGSVYVWQAVAYSLLEVLVSASSSDRSGGSVGTLLSYMQQFVLSIKTTEGDLFAALAPDADTLDSLYVYEAKMGLILALVKRGNCDESLAHQIFNTLAECDFIKAMPHEEDDAMELDSFLPSLTERYHQLLLPALQLAISVLASSPRPSNALAQSILSFLNGQREVLMVLLTSVGSLTLVMLREVNMVLSLAISILPTLKVEDLKQDARFGSYHLAIMRAIDDSMSDKAQVDITPATEQERIDDQRRFPLYRKQVSVFRQNVQIALCQLHEYSLLYQTAVMEMQGFTPVVAPSKSNPALYNLKQRGPLPLLATVLKILKASVTSMGNSVSFVEELNNALMAAEGLTDNEIDELLRIAGLEPENVTEDDEAIRVATETLKKSVMWAQNDCLSRLRTVEMLVYLVWRHMDMYIHQAPADQNLKMRIIESVPSWDPNEVRSLARRELAPSGGAVGELIKGSTGYLQILGRKIQETIGDQFGLTASVNGFAPYASR</sequence>
<dbReference type="EMBL" id="JH795866">
    <property type="protein sequence ID" value="EJU00631.1"/>
    <property type="molecule type" value="Genomic_DNA"/>
</dbReference>
<evidence type="ECO:0000256" key="4">
    <source>
        <dbReference type="ARBA" id="ARBA00023242"/>
    </source>
</evidence>
<keyword evidence="3" id="KW-0813">Transport</keyword>
<evidence type="ECO:0000256" key="2">
    <source>
        <dbReference type="ARBA" id="ARBA00005892"/>
    </source>
</evidence>
<comment type="subcellular location">
    <subcellularLocation>
        <location evidence="1">Nucleus</location>
    </subcellularLocation>
</comment>
<dbReference type="GO" id="GO:0017056">
    <property type="term" value="F:structural constituent of nuclear pore"/>
    <property type="evidence" value="ECO:0007669"/>
    <property type="project" value="TreeGrafter"/>
</dbReference>
<proteinExistence type="inferred from homology"/>
<organism evidence="5 6">
    <name type="scientific">Dacryopinax primogenitus (strain DJM 731)</name>
    <name type="common">Brown rot fungus</name>
    <dbReference type="NCBI Taxonomy" id="1858805"/>
    <lineage>
        <taxon>Eukaryota</taxon>
        <taxon>Fungi</taxon>
        <taxon>Dikarya</taxon>
        <taxon>Basidiomycota</taxon>
        <taxon>Agaricomycotina</taxon>
        <taxon>Dacrymycetes</taxon>
        <taxon>Dacrymycetales</taxon>
        <taxon>Dacrymycetaceae</taxon>
        <taxon>Dacryopinax</taxon>
    </lineage>
</organism>
<dbReference type="HOGENOM" id="CLU_001071_0_0_1"/>
<dbReference type="PANTHER" id="PTHR31344:SF0">
    <property type="entry name" value="NUCLEAR PORE COMPLEX PROTEIN NUP205"/>
    <property type="match status" value="1"/>
</dbReference>
<dbReference type="GeneID" id="63683773"/>
<gene>
    <name evidence="5" type="ORF">DACRYDRAFT_108695</name>
</gene>
<dbReference type="Proteomes" id="UP000030653">
    <property type="component" value="Unassembled WGS sequence"/>
</dbReference>
<reference evidence="5 6" key="1">
    <citation type="journal article" date="2012" name="Science">
        <title>The Paleozoic origin of enzymatic lignin decomposition reconstructed from 31 fungal genomes.</title>
        <authorList>
            <person name="Floudas D."/>
            <person name="Binder M."/>
            <person name="Riley R."/>
            <person name="Barry K."/>
            <person name="Blanchette R.A."/>
            <person name="Henrissat B."/>
            <person name="Martinez A.T."/>
            <person name="Otillar R."/>
            <person name="Spatafora J.W."/>
            <person name="Yadav J.S."/>
            <person name="Aerts A."/>
            <person name="Benoit I."/>
            <person name="Boyd A."/>
            <person name="Carlson A."/>
            <person name="Copeland A."/>
            <person name="Coutinho P.M."/>
            <person name="de Vries R.P."/>
            <person name="Ferreira P."/>
            <person name="Findley K."/>
            <person name="Foster B."/>
            <person name="Gaskell J."/>
            <person name="Glotzer D."/>
            <person name="Gorecki P."/>
            <person name="Heitman J."/>
            <person name="Hesse C."/>
            <person name="Hori C."/>
            <person name="Igarashi K."/>
            <person name="Jurgens J.A."/>
            <person name="Kallen N."/>
            <person name="Kersten P."/>
            <person name="Kohler A."/>
            <person name="Kuees U."/>
            <person name="Kumar T.K.A."/>
            <person name="Kuo A."/>
            <person name="LaButti K."/>
            <person name="Larrondo L.F."/>
            <person name="Lindquist E."/>
            <person name="Ling A."/>
            <person name="Lombard V."/>
            <person name="Lucas S."/>
            <person name="Lundell T."/>
            <person name="Martin R."/>
            <person name="McLaughlin D.J."/>
            <person name="Morgenstern I."/>
            <person name="Morin E."/>
            <person name="Murat C."/>
            <person name="Nagy L.G."/>
            <person name="Nolan M."/>
            <person name="Ohm R.A."/>
            <person name="Patyshakuliyeva A."/>
            <person name="Rokas A."/>
            <person name="Ruiz-Duenas F.J."/>
            <person name="Sabat G."/>
            <person name="Salamov A."/>
            <person name="Samejima M."/>
            <person name="Schmutz J."/>
            <person name="Slot J.C."/>
            <person name="St John F."/>
            <person name="Stenlid J."/>
            <person name="Sun H."/>
            <person name="Sun S."/>
            <person name="Syed K."/>
            <person name="Tsang A."/>
            <person name="Wiebenga A."/>
            <person name="Young D."/>
            <person name="Pisabarro A."/>
            <person name="Eastwood D.C."/>
            <person name="Martin F."/>
            <person name="Cullen D."/>
            <person name="Grigoriev I.V."/>
            <person name="Hibbett D.S."/>
        </authorList>
    </citation>
    <scope>NUCLEOTIDE SEQUENCE [LARGE SCALE GENOMIC DNA]</scope>
    <source>
        <strain evidence="5 6">DJM-731 SS1</strain>
    </source>
</reference>
<dbReference type="PANTHER" id="PTHR31344">
    <property type="entry name" value="NUCLEAR PORE COMPLEX PROTEIN NUP205"/>
    <property type="match status" value="1"/>
</dbReference>
<evidence type="ECO:0000256" key="1">
    <source>
        <dbReference type="ARBA" id="ARBA00004123"/>
    </source>
</evidence>
<dbReference type="RefSeq" id="XP_040627528.1">
    <property type="nucleotide sequence ID" value="XM_040768711.1"/>
</dbReference>
<evidence type="ECO:0000313" key="5">
    <source>
        <dbReference type="EMBL" id="EJU00631.1"/>
    </source>
</evidence>
<dbReference type="STRING" id="1858805.M5FSY0"/>
<evidence type="ECO:0000256" key="3">
    <source>
        <dbReference type="ARBA" id="ARBA00022448"/>
    </source>
</evidence>
<evidence type="ECO:0008006" key="7">
    <source>
        <dbReference type="Google" id="ProtNLM"/>
    </source>
</evidence>
<protein>
    <recommendedName>
        <fullName evidence="7">Nucleoporin Nup186/Nup192/Nup205</fullName>
    </recommendedName>
</protein>
<keyword evidence="6" id="KW-1185">Reference proteome</keyword>
<dbReference type="OMA" id="WSQMFAE"/>
<keyword evidence="4" id="KW-0539">Nucleus</keyword>
<accession>M5FSY0</accession>
<name>M5FSY0_DACPD</name>
<dbReference type="Pfam" id="PF11894">
    <property type="entry name" value="Nup192"/>
    <property type="match status" value="1"/>
</dbReference>
<dbReference type="OrthoDB" id="2019644at2759"/>
<dbReference type="InterPro" id="IPR021827">
    <property type="entry name" value="Nup186/Nup192/Nup205"/>
</dbReference>
<evidence type="ECO:0000313" key="6">
    <source>
        <dbReference type="Proteomes" id="UP000030653"/>
    </source>
</evidence>
<dbReference type="GO" id="GO:0006999">
    <property type="term" value="P:nuclear pore organization"/>
    <property type="evidence" value="ECO:0007669"/>
    <property type="project" value="TreeGrafter"/>
</dbReference>
<comment type="similarity">
    <text evidence="2">Belongs to the NUP186/NUP192/NUP205 family.</text>
</comment>